<gene>
    <name evidence="9" type="ORF">BT67DRAFT_131190</name>
</gene>
<reference evidence="9" key="1">
    <citation type="journal article" date="2023" name="Mol. Phylogenet. Evol.">
        <title>Genome-scale phylogeny and comparative genomics of the fungal order Sordariales.</title>
        <authorList>
            <person name="Hensen N."/>
            <person name="Bonometti L."/>
            <person name="Westerberg I."/>
            <person name="Brannstrom I.O."/>
            <person name="Guillou S."/>
            <person name="Cros-Aarteil S."/>
            <person name="Calhoun S."/>
            <person name="Haridas S."/>
            <person name="Kuo A."/>
            <person name="Mondo S."/>
            <person name="Pangilinan J."/>
            <person name="Riley R."/>
            <person name="LaButti K."/>
            <person name="Andreopoulos B."/>
            <person name="Lipzen A."/>
            <person name="Chen C."/>
            <person name="Yan M."/>
            <person name="Daum C."/>
            <person name="Ng V."/>
            <person name="Clum A."/>
            <person name="Steindorff A."/>
            <person name="Ohm R.A."/>
            <person name="Martin F."/>
            <person name="Silar P."/>
            <person name="Natvig D.O."/>
            <person name="Lalanne C."/>
            <person name="Gautier V."/>
            <person name="Ament-Velasquez S.L."/>
            <person name="Kruys A."/>
            <person name="Hutchinson M.I."/>
            <person name="Powell A.J."/>
            <person name="Barry K."/>
            <person name="Miller A.N."/>
            <person name="Grigoriev I.V."/>
            <person name="Debuchy R."/>
            <person name="Gladieux P."/>
            <person name="Hiltunen Thoren M."/>
            <person name="Johannesson H."/>
        </authorList>
    </citation>
    <scope>NUCLEOTIDE SEQUENCE</scope>
    <source>
        <strain evidence="9">CBS 123565</strain>
    </source>
</reference>
<keyword evidence="7" id="KW-0175">Coiled coil</keyword>
<evidence type="ECO:0000256" key="6">
    <source>
        <dbReference type="ARBA" id="ARBA00023242"/>
    </source>
</evidence>
<name>A0AAN6URX7_9PEZI</name>
<protein>
    <recommendedName>
        <fullName evidence="11">Pre-mRNA-splicing factor SPF27</fullName>
    </recommendedName>
</protein>
<evidence type="ECO:0000256" key="2">
    <source>
        <dbReference type="ARBA" id="ARBA00010788"/>
    </source>
</evidence>
<evidence type="ECO:0000256" key="7">
    <source>
        <dbReference type="SAM" id="Coils"/>
    </source>
</evidence>
<keyword evidence="5" id="KW-0508">mRNA splicing</keyword>
<feature type="coiled-coil region" evidence="7">
    <location>
        <begin position="138"/>
        <end position="172"/>
    </location>
</feature>
<feature type="region of interest" description="Disordered" evidence="8">
    <location>
        <begin position="1"/>
        <end position="20"/>
    </location>
</feature>
<dbReference type="GO" id="GO:0000974">
    <property type="term" value="C:Prp19 complex"/>
    <property type="evidence" value="ECO:0007669"/>
    <property type="project" value="TreeGrafter"/>
</dbReference>
<evidence type="ECO:0000256" key="3">
    <source>
        <dbReference type="ARBA" id="ARBA00022664"/>
    </source>
</evidence>
<keyword evidence="3" id="KW-0507">mRNA processing</keyword>
<dbReference type="AlphaFoldDB" id="A0AAN6URX7"/>
<dbReference type="PANTHER" id="PTHR13296">
    <property type="entry name" value="BCAS2 PROTEIN"/>
    <property type="match status" value="1"/>
</dbReference>
<proteinExistence type="inferred from homology"/>
<dbReference type="Pfam" id="PF05700">
    <property type="entry name" value="BCAS2"/>
    <property type="match status" value="1"/>
</dbReference>
<comment type="caution">
    <text evidence="9">The sequence shown here is derived from an EMBL/GenBank/DDBJ whole genome shotgun (WGS) entry which is preliminary data.</text>
</comment>
<sequence>MPSITTVHESLPYIDPDPTPTERAAAEALIAAERLLVPDDPHHALLPPAPTASASASPSASPLLLQAELARLARSPTSKLSALDLTRYEAPDPPSTTSLPLLQQSLAAAYTSQAYIAARRTHLALLDSYGKNAWLVGNQQLEGELRAVEGELAAARRAIDATTLQRKQAQDAAEPELVALEETWKRGVGRVLETEAAAEGLRREILEGRRRIAAGGE</sequence>
<dbReference type="GO" id="GO:0071011">
    <property type="term" value="C:precatalytic spliceosome"/>
    <property type="evidence" value="ECO:0007669"/>
    <property type="project" value="TreeGrafter"/>
</dbReference>
<evidence type="ECO:0000256" key="4">
    <source>
        <dbReference type="ARBA" id="ARBA00022728"/>
    </source>
</evidence>
<keyword evidence="4" id="KW-0747">Spliceosome</keyword>
<keyword evidence="10" id="KW-1185">Reference proteome</keyword>
<comment type="subcellular location">
    <subcellularLocation>
        <location evidence="1">Nucleus</location>
    </subcellularLocation>
</comment>
<evidence type="ECO:0000256" key="1">
    <source>
        <dbReference type="ARBA" id="ARBA00004123"/>
    </source>
</evidence>
<evidence type="ECO:0000313" key="9">
    <source>
        <dbReference type="EMBL" id="KAK4138092.1"/>
    </source>
</evidence>
<dbReference type="GO" id="GO:0071013">
    <property type="term" value="C:catalytic step 2 spliceosome"/>
    <property type="evidence" value="ECO:0007669"/>
    <property type="project" value="TreeGrafter"/>
</dbReference>
<evidence type="ECO:0008006" key="11">
    <source>
        <dbReference type="Google" id="ProtNLM"/>
    </source>
</evidence>
<dbReference type="GO" id="GO:0006397">
    <property type="term" value="P:mRNA processing"/>
    <property type="evidence" value="ECO:0007669"/>
    <property type="project" value="UniProtKB-KW"/>
</dbReference>
<reference evidence="9" key="2">
    <citation type="submission" date="2023-05" db="EMBL/GenBank/DDBJ databases">
        <authorList>
            <consortium name="Lawrence Berkeley National Laboratory"/>
            <person name="Steindorff A."/>
            <person name="Hensen N."/>
            <person name="Bonometti L."/>
            <person name="Westerberg I."/>
            <person name="Brannstrom I.O."/>
            <person name="Guillou S."/>
            <person name="Cros-Aarteil S."/>
            <person name="Calhoun S."/>
            <person name="Haridas S."/>
            <person name="Kuo A."/>
            <person name="Mondo S."/>
            <person name="Pangilinan J."/>
            <person name="Riley R."/>
            <person name="Labutti K."/>
            <person name="Andreopoulos B."/>
            <person name="Lipzen A."/>
            <person name="Chen C."/>
            <person name="Yanf M."/>
            <person name="Daum C."/>
            <person name="Ng V."/>
            <person name="Clum A."/>
            <person name="Ohm R."/>
            <person name="Martin F."/>
            <person name="Silar P."/>
            <person name="Natvig D."/>
            <person name="Lalanne C."/>
            <person name="Gautier V."/>
            <person name="Ament-Velasquez S.L."/>
            <person name="Kruys A."/>
            <person name="Hutchinson M.I."/>
            <person name="Powell A.J."/>
            <person name="Barry K."/>
            <person name="Miller A.N."/>
            <person name="Grigoriev I.V."/>
            <person name="Debuchy R."/>
            <person name="Gladieux P."/>
            <person name="Thoren M.H."/>
            <person name="Johannesson H."/>
        </authorList>
    </citation>
    <scope>NUCLEOTIDE SEQUENCE</scope>
    <source>
        <strain evidence="9">CBS 123565</strain>
    </source>
</reference>
<keyword evidence="6" id="KW-0539">Nucleus</keyword>
<comment type="similarity">
    <text evidence="2">Belongs to the SPF27 family.</text>
</comment>
<dbReference type="Proteomes" id="UP001304895">
    <property type="component" value="Unassembled WGS sequence"/>
</dbReference>
<dbReference type="GO" id="GO:0008380">
    <property type="term" value="P:RNA splicing"/>
    <property type="evidence" value="ECO:0007669"/>
    <property type="project" value="UniProtKB-KW"/>
</dbReference>
<evidence type="ECO:0000256" key="5">
    <source>
        <dbReference type="ARBA" id="ARBA00023187"/>
    </source>
</evidence>
<dbReference type="InterPro" id="IPR008409">
    <property type="entry name" value="SPF27"/>
</dbReference>
<evidence type="ECO:0000256" key="8">
    <source>
        <dbReference type="SAM" id="MobiDB-lite"/>
    </source>
</evidence>
<organism evidence="9 10">
    <name type="scientific">Trichocladium antarcticum</name>
    <dbReference type="NCBI Taxonomy" id="1450529"/>
    <lineage>
        <taxon>Eukaryota</taxon>
        <taxon>Fungi</taxon>
        <taxon>Dikarya</taxon>
        <taxon>Ascomycota</taxon>
        <taxon>Pezizomycotina</taxon>
        <taxon>Sordariomycetes</taxon>
        <taxon>Sordariomycetidae</taxon>
        <taxon>Sordariales</taxon>
        <taxon>Chaetomiaceae</taxon>
        <taxon>Trichocladium</taxon>
    </lineage>
</organism>
<evidence type="ECO:0000313" key="10">
    <source>
        <dbReference type="Proteomes" id="UP001304895"/>
    </source>
</evidence>
<accession>A0AAN6URX7</accession>
<dbReference type="EMBL" id="MU853402">
    <property type="protein sequence ID" value="KAK4138092.1"/>
    <property type="molecule type" value="Genomic_DNA"/>
</dbReference>
<dbReference type="PANTHER" id="PTHR13296:SF0">
    <property type="entry name" value="PRE-MRNA-SPLICING FACTOR SPF27"/>
    <property type="match status" value="1"/>
</dbReference>